<evidence type="ECO:0000256" key="1">
    <source>
        <dbReference type="ARBA" id="ARBA00008945"/>
    </source>
</evidence>
<dbReference type="GO" id="GO:0003723">
    <property type="term" value="F:RNA binding"/>
    <property type="evidence" value="ECO:0007669"/>
    <property type="project" value="InterPro"/>
</dbReference>
<dbReference type="RefSeq" id="XP_066068588.1">
    <property type="nucleotide sequence ID" value="XM_066212491.1"/>
</dbReference>
<feature type="compositionally biased region" description="Low complexity" evidence="4">
    <location>
        <begin position="26"/>
        <end position="48"/>
    </location>
</feature>
<dbReference type="GO" id="GO:1990904">
    <property type="term" value="C:ribonucleoprotein complex"/>
    <property type="evidence" value="ECO:0007669"/>
    <property type="project" value="UniProtKB-KW"/>
</dbReference>
<dbReference type="SUPFAM" id="SSF54211">
    <property type="entry name" value="Ribosomal protein S5 domain 2-like"/>
    <property type="match status" value="1"/>
</dbReference>
<feature type="compositionally biased region" description="Basic and acidic residues" evidence="4">
    <location>
        <begin position="284"/>
        <end position="302"/>
    </location>
</feature>
<dbReference type="Proteomes" id="UP000094043">
    <property type="component" value="Chromosome 3"/>
</dbReference>
<dbReference type="AlphaFoldDB" id="A0A1E3IS52"/>
<dbReference type="Pfam" id="PF00333">
    <property type="entry name" value="Ribosomal_S5"/>
    <property type="match status" value="1"/>
</dbReference>
<feature type="region of interest" description="Disordered" evidence="4">
    <location>
        <begin position="26"/>
        <end position="56"/>
    </location>
</feature>
<protein>
    <submittedName>
        <fullName evidence="5">Uncharacterized protein</fullName>
    </submittedName>
</protein>
<keyword evidence="3" id="KW-0687">Ribonucleoprotein</keyword>
<name>A0A1E3IS52_9TREE</name>
<dbReference type="GeneID" id="91087296"/>
<dbReference type="Gene3D" id="3.30.230.10">
    <property type="match status" value="1"/>
</dbReference>
<evidence type="ECO:0000313" key="6">
    <source>
        <dbReference type="Proteomes" id="UP000094043"/>
    </source>
</evidence>
<reference evidence="5" key="2">
    <citation type="journal article" date="2022" name="Elife">
        <title>Obligate sexual reproduction of a homothallic fungus closely related to the Cryptococcus pathogenic species complex.</title>
        <authorList>
            <person name="Passer A.R."/>
            <person name="Clancey S.A."/>
            <person name="Shea T."/>
            <person name="David-Palma M."/>
            <person name="Averette A.F."/>
            <person name="Boekhout T."/>
            <person name="Porcel B.M."/>
            <person name="Nowrousian M."/>
            <person name="Cuomo C.A."/>
            <person name="Sun S."/>
            <person name="Heitman J."/>
            <person name="Coelho M.A."/>
        </authorList>
    </citation>
    <scope>NUCLEOTIDE SEQUENCE</scope>
    <source>
        <strain evidence="5">CBS 7841</strain>
    </source>
</reference>
<dbReference type="GO" id="GO:0005840">
    <property type="term" value="C:ribosome"/>
    <property type="evidence" value="ECO:0007669"/>
    <property type="project" value="UniProtKB-KW"/>
</dbReference>
<dbReference type="InterPro" id="IPR005324">
    <property type="entry name" value="Ribosomal_uS5_C"/>
</dbReference>
<evidence type="ECO:0000256" key="2">
    <source>
        <dbReference type="ARBA" id="ARBA00022980"/>
    </source>
</evidence>
<dbReference type="PANTHER" id="PTHR48277">
    <property type="entry name" value="MITOCHONDRIAL RIBOSOMAL PROTEIN S5"/>
    <property type="match status" value="1"/>
</dbReference>
<evidence type="ECO:0000313" key="5">
    <source>
        <dbReference type="EMBL" id="WVN87888.1"/>
    </source>
</evidence>
<dbReference type="Gene3D" id="3.30.160.20">
    <property type="match status" value="1"/>
</dbReference>
<dbReference type="Pfam" id="PF03719">
    <property type="entry name" value="Ribosomal_S5_C"/>
    <property type="match status" value="1"/>
</dbReference>
<feature type="region of interest" description="Disordered" evidence="4">
    <location>
        <begin position="82"/>
        <end position="108"/>
    </location>
</feature>
<gene>
    <name evidence="5" type="ORF">L203_103085</name>
</gene>
<comment type="similarity">
    <text evidence="1">Belongs to the universal ribosomal protein uS5 family.</text>
</comment>
<dbReference type="PANTHER" id="PTHR48277:SF1">
    <property type="entry name" value="MITOCHONDRIAL RIBOSOMAL PROTEIN S5"/>
    <property type="match status" value="1"/>
</dbReference>
<reference evidence="5" key="1">
    <citation type="submission" date="2016-06" db="EMBL/GenBank/DDBJ databases">
        <authorList>
            <person name="Cuomo C."/>
            <person name="Litvintseva A."/>
            <person name="Heitman J."/>
            <person name="Chen Y."/>
            <person name="Sun S."/>
            <person name="Springer D."/>
            <person name="Dromer F."/>
            <person name="Young S."/>
            <person name="Zeng Q."/>
            <person name="Chapman S."/>
            <person name="Gujja S."/>
            <person name="Saif S."/>
            <person name="Birren B."/>
        </authorList>
    </citation>
    <scope>NUCLEOTIDE SEQUENCE</scope>
    <source>
        <strain evidence="5">CBS 7841</strain>
    </source>
</reference>
<dbReference type="InterPro" id="IPR013810">
    <property type="entry name" value="Ribosomal_uS5_N"/>
</dbReference>
<evidence type="ECO:0000256" key="3">
    <source>
        <dbReference type="ARBA" id="ARBA00023274"/>
    </source>
</evidence>
<dbReference type="InterPro" id="IPR014721">
    <property type="entry name" value="Ribsml_uS5_D2-typ_fold_subgr"/>
</dbReference>
<dbReference type="SUPFAM" id="SSF54768">
    <property type="entry name" value="dsRNA-binding domain-like"/>
    <property type="match status" value="1"/>
</dbReference>
<dbReference type="GO" id="GO:0006412">
    <property type="term" value="P:translation"/>
    <property type="evidence" value="ECO:0007669"/>
    <property type="project" value="InterPro"/>
</dbReference>
<dbReference type="FunFam" id="3.30.230.10:FF:000059">
    <property type="entry name" value="30S small subunit ribosomal protein S5"/>
    <property type="match status" value="1"/>
</dbReference>
<keyword evidence="2" id="KW-0689">Ribosomal protein</keyword>
<dbReference type="GO" id="GO:0003735">
    <property type="term" value="F:structural constituent of ribosome"/>
    <property type="evidence" value="ECO:0007669"/>
    <property type="project" value="InterPro"/>
</dbReference>
<dbReference type="KEGG" id="cdep:91087296"/>
<proteinExistence type="inferred from homology"/>
<dbReference type="InterPro" id="IPR020568">
    <property type="entry name" value="Ribosomal_Su5_D2-typ_SF"/>
</dbReference>
<dbReference type="InterPro" id="IPR000851">
    <property type="entry name" value="Ribosomal_uS5"/>
</dbReference>
<dbReference type="OrthoDB" id="309483at2759"/>
<feature type="compositionally biased region" description="Polar residues" evidence="4">
    <location>
        <begin position="90"/>
        <end position="104"/>
    </location>
</feature>
<keyword evidence="6" id="KW-1185">Reference proteome</keyword>
<feature type="region of interest" description="Disordered" evidence="4">
    <location>
        <begin position="274"/>
        <end position="302"/>
    </location>
</feature>
<evidence type="ECO:0000256" key="4">
    <source>
        <dbReference type="SAM" id="MobiDB-lite"/>
    </source>
</evidence>
<dbReference type="EMBL" id="CP143786">
    <property type="protein sequence ID" value="WVN87888.1"/>
    <property type="molecule type" value="Genomic_DNA"/>
</dbReference>
<reference evidence="5" key="3">
    <citation type="submission" date="2024-01" db="EMBL/GenBank/DDBJ databases">
        <authorList>
            <person name="Coelho M.A."/>
            <person name="David-Palma M."/>
            <person name="Shea T."/>
            <person name="Sun S."/>
            <person name="Cuomo C.A."/>
            <person name="Heitman J."/>
        </authorList>
    </citation>
    <scope>NUCLEOTIDE SEQUENCE</scope>
    <source>
        <strain evidence="5">CBS 7841</strain>
    </source>
</reference>
<accession>A0A1E3IS52</accession>
<organism evidence="5 6">
    <name type="scientific">Cryptococcus depauperatus CBS 7841</name>
    <dbReference type="NCBI Taxonomy" id="1295531"/>
    <lineage>
        <taxon>Eukaryota</taxon>
        <taxon>Fungi</taxon>
        <taxon>Dikarya</taxon>
        <taxon>Basidiomycota</taxon>
        <taxon>Agaricomycotina</taxon>
        <taxon>Tremellomycetes</taxon>
        <taxon>Tremellales</taxon>
        <taxon>Cryptococcaceae</taxon>
        <taxon>Cryptococcus</taxon>
    </lineage>
</organism>
<sequence>MSPSSSLVRSLKPAKQAGFYLSRCASTSTSLNPSSSSTDPPPADSQSSKQTGLPRPAFFIPYTPIPRLPAFPNSYGSPLHKHYNHPLPLTSPSSSNKTSQTTYDQGPAKKEAKLAAVVGLSKDELRGLCRFTVRSKKVQHMTKKGKMGSQQAYVVVGCPERGLVGLGRGRGHSHATAQDDGFQKAVLSMDYVNRYESRTIWGEGKDLIGKWGAAKVHLRARPPGFGLMVPPMIHRLFSACGIKDASAMIVGSRNKPDVLKAAIQVLHGGGNPSGFGTGVFGRKGPRENKGQGMKSKDEIERERGRYGVAMGRSF</sequence>
<dbReference type="VEuPathDB" id="FungiDB:L203_01640"/>